<dbReference type="KEGG" id="slb:AWJ20_4413"/>
<dbReference type="GeneID" id="30036543"/>
<dbReference type="OrthoDB" id="19690at2759"/>
<sequence length="167" mass="18804">MSKVIMPLSGKVLAVGTVAAGVVGIGASKQFQQQRQFWFWNKQAPQKNRRYEVPLRYESELETLLVLPTPLLANFTGHHDPLSKSLTEQLEKIVLNETSKTVSLVDLEADQPEIKGLLNRYMVKSIPSVVAIRGGIPISQFTPSRSNNEPQEVDYEQLKQWVESIDE</sequence>
<dbReference type="InterPro" id="IPR036249">
    <property type="entry name" value="Thioredoxin-like_sf"/>
</dbReference>
<name>A0A167CEN9_9ASCO</name>
<accession>A0A167CEN9</accession>
<dbReference type="AlphaFoldDB" id="A0A167CEN9"/>
<organism evidence="1 2">
    <name type="scientific">Sugiyamaella lignohabitans</name>
    <dbReference type="NCBI Taxonomy" id="796027"/>
    <lineage>
        <taxon>Eukaryota</taxon>
        <taxon>Fungi</taxon>
        <taxon>Dikarya</taxon>
        <taxon>Ascomycota</taxon>
        <taxon>Saccharomycotina</taxon>
        <taxon>Dipodascomycetes</taxon>
        <taxon>Dipodascales</taxon>
        <taxon>Trichomonascaceae</taxon>
        <taxon>Sugiyamaella</taxon>
    </lineage>
</organism>
<protein>
    <submittedName>
        <fullName evidence="1">Uncharacterized protein</fullName>
    </submittedName>
</protein>
<dbReference type="RefSeq" id="XP_018734070.1">
    <property type="nucleotide sequence ID" value="XM_018881481.1"/>
</dbReference>
<evidence type="ECO:0000313" key="2">
    <source>
        <dbReference type="Proteomes" id="UP000189580"/>
    </source>
</evidence>
<gene>
    <name evidence="1" type="ORF">AWJ20_4413</name>
</gene>
<dbReference type="EMBL" id="CP014500">
    <property type="protein sequence ID" value="ANB11593.1"/>
    <property type="molecule type" value="Genomic_DNA"/>
</dbReference>
<keyword evidence="2" id="KW-1185">Reference proteome</keyword>
<dbReference type="Proteomes" id="UP000189580">
    <property type="component" value="Chromosome c"/>
</dbReference>
<evidence type="ECO:0000313" key="1">
    <source>
        <dbReference type="EMBL" id="ANB11593.1"/>
    </source>
</evidence>
<dbReference type="SUPFAM" id="SSF52833">
    <property type="entry name" value="Thioredoxin-like"/>
    <property type="match status" value="1"/>
</dbReference>
<proteinExistence type="predicted"/>
<reference evidence="1 2" key="1">
    <citation type="submission" date="2016-02" db="EMBL/GenBank/DDBJ databases">
        <title>Complete genome sequence and transcriptome regulation of the pentose utilising yeast Sugiyamaella lignohabitans.</title>
        <authorList>
            <person name="Bellasio M."/>
            <person name="Peymann A."/>
            <person name="Valli M."/>
            <person name="Sipitzky M."/>
            <person name="Graf A."/>
            <person name="Sauer M."/>
            <person name="Marx H."/>
            <person name="Mattanovich D."/>
        </authorList>
    </citation>
    <scope>NUCLEOTIDE SEQUENCE [LARGE SCALE GENOMIC DNA]</scope>
    <source>
        <strain evidence="1 2">CBS 10342</strain>
    </source>
</reference>